<gene>
    <name evidence="2" type="ORF">EV212_10954</name>
</gene>
<name>A0A4R2LEI2_9FIRM</name>
<dbReference type="PANTHER" id="PTHR35271:SF1">
    <property type="entry name" value="ABC TRANSPORTER, SUBSTRATE-BINDING LIPOPROTEIN"/>
    <property type="match status" value="1"/>
</dbReference>
<keyword evidence="3" id="KW-1185">Reference proteome</keyword>
<dbReference type="OrthoDB" id="9776955at2"/>
<dbReference type="EMBL" id="SLXA01000009">
    <property type="protein sequence ID" value="TCO84162.1"/>
    <property type="molecule type" value="Genomic_DNA"/>
</dbReference>
<dbReference type="RefSeq" id="WP_132092347.1">
    <property type="nucleotide sequence ID" value="NZ_JANKAQ010000010.1"/>
</dbReference>
<keyword evidence="1" id="KW-0732">Signal</keyword>
<feature type="signal peptide" evidence="1">
    <location>
        <begin position="1"/>
        <end position="18"/>
    </location>
</feature>
<dbReference type="Pfam" id="PF04392">
    <property type="entry name" value="ABC_sub_bind"/>
    <property type="match status" value="1"/>
</dbReference>
<dbReference type="AlphaFoldDB" id="A0A4R2LEI2"/>
<evidence type="ECO:0000313" key="2">
    <source>
        <dbReference type="EMBL" id="TCO84162.1"/>
    </source>
</evidence>
<dbReference type="PROSITE" id="PS51257">
    <property type="entry name" value="PROKAR_LIPOPROTEIN"/>
    <property type="match status" value="1"/>
</dbReference>
<proteinExistence type="predicted"/>
<dbReference type="SUPFAM" id="SSF53822">
    <property type="entry name" value="Periplasmic binding protein-like I"/>
    <property type="match status" value="1"/>
</dbReference>
<dbReference type="PANTHER" id="PTHR35271">
    <property type="entry name" value="ABC TRANSPORTER, SUBSTRATE-BINDING LIPOPROTEIN-RELATED"/>
    <property type="match status" value="1"/>
</dbReference>
<dbReference type="InterPro" id="IPR028082">
    <property type="entry name" value="Peripla_BP_I"/>
</dbReference>
<evidence type="ECO:0000313" key="3">
    <source>
        <dbReference type="Proteomes" id="UP000295711"/>
    </source>
</evidence>
<reference evidence="2 3" key="1">
    <citation type="submission" date="2019-03" db="EMBL/GenBank/DDBJ databases">
        <title>Genomic Encyclopedia of Type Strains, Phase IV (KMG-IV): sequencing the most valuable type-strain genomes for metagenomic binning, comparative biology and taxonomic classification.</title>
        <authorList>
            <person name="Goeker M."/>
        </authorList>
    </citation>
    <scope>NUCLEOTIDE SEQUENCE [LARGE SCALE GENOMIC DNA]</scope>
    <source>
        <strain evidence="2 3">DSM 28559</strain>
    </source>
</reference>
<dbReference type="Gene3D" id="3.40.50.2300">
    <property type="match status" value="2"/>
</dbReference>
<accession>A0A4R2LEI2</accession>
<dbReference type="Proteomes" id="UP000295711">
    <property type="component" value="Unassembled WGS sequence"/>
</dbReference>
<dbReference type="InterPro" id="IPR007487">
    <property type="entry name" value="ABC_transpt-TYRBP-like"/>
</dbReference>
<comment type="caution">
    <text evidence="2">The sequence shown here is derived from an EMBL/GenBank/DDBJ whole genome shotgun (WGS) entry which is preliminary data.</text>
</comment>
<evidence type="ECO:0000256" key="1">
    <source>
        <dbReference type="SAM" id="SignalP"/>
    </source>
</evidence>
<sequence>MKKSSSLLKLALCTAIIASMLGGCGNSSKTETTATAESAAESNGETSSKADSAAGSYTIGISQLAEHGSLDNCREGFIKGLAEEGFIEGENLTIDYQNAQGDTANASVIAQNFVSKKYNLVCAIATPSAMACYNAAQGTDIPTIFTAVSDPVAAELVESLEAPGSNCTGTSDALPVEDQLKMIRAMMPEAKTIGIMYTTSEVNSISTLETYKELAPKYDFEIVESGVSSSSDIPIALDALITKVDCISNMTDNNVVNNLDTVLAKATEAGIPVFGSEIEQVVNGCAASMGLDYVELGRQTGKMAAAVLKGEDAATMPVQVISSGSLYVNSEVMSQFNLTIPDEYKDTYTEVE</sequence>
<feature type="chain" id="PRO_5038939758" evidence="1">
    <location>
        <begin position="19"/>
        <end position="352"/>
    </location>
</feature>
<dbReference type="CDD" id="cd06325">
    <property type="entry name" value="PBP1_ABC_unchar_transporter"/>
    <property type="match status" value="1"/>
</dbReference>
<organism evidence="2 3">
    <name type="scientific">Frisingicoccus caecimuris</name>
    <dbReference type="NCBI Taxonomy" id="1796636"/>
    <lineage>
        <taxon>Bacteria</taxon>
        <taxon>Bacillati</taxon>
        <taxon>Bacillota</taxon>
        <taxon>Clostridia</taxon>
        <taxon>Lachnospirales</taxon>
        <taxon>Lachnospiraceae</taxon>
        <taxon>Frisingicoccus</taxon>
    </lineage>
</organism>
<protein>
    <submittedName>
        <fullName evidence="2">Putative ABC transport system substrate-binding protein</fullName>
    </submittedName>
</protein>